<dbReference type="Pfam" id="PF13420">
    <property type="entry name" value="Acetyltransf_4"/>
    <property type="match status" value="1"/>
</dbReference>
<dbReference type="PROSITE" id="PS51186">
    <property type="entry name" value="GNAT"/>
    <property type="match status" value="1"/>
</dbReference>
<evidence type="ECO:0000313" key="2">
    <source>
        <dbReference type="EMBL" id="PJA89983.1"/>
    </source>
</evidence>
<feature type="domain" description="N-acetyltransferase" evidence="1">
    <location>
        <begin position="2"/>
        <end position="165"/>
    </location>
</feature>
<dbReference type="Gene3D" id="3.40.630.30">
    <property type="match status" value="1"/>
</dbReference>
<dbReference type="GO" id="GO:0016747">
    <property type="term" value="F:acyltransferase activity, transferring groups other than amino-acyl groups"/>
    <property type="evidence" value="ECO:0007669"/>
    <property type="project" value="InterPro"/>
</dbReference>
<dbReference type="CDD" id="cd04301">
    <property type="entry name" value="NAT_SF"/>
    <property type="match status" value="1"/>
</dbReference>
<evidence type="ECO:0000313" key="3">
    <source>
        <dbReference type="Proteomes" id="UP000230843"/>
    </source>
</evidence>
<sequence length="170" mass="19809">MIKIRKHLEKDIPYRVKWLNNPNVNKFIGDEVEQKTNLKKEKEWFVNYIKSKNKKFFTICENSTPIGFMGLSNISKLNKNADLFIAIGEDDYRGKGIGKIAMEWLIDYGFTKQKFHKINLGVIKDNVPAVSLYKSLGFVIEGDMKDGVFYKGEFHDFLSMAIFNRNQNKK</sequence>
<name>A0A2M7Z761_9BACT</name>
<dbReference type="PANTHER" id="PTHR43415:SF3">
    <property type="entry name" value="GNAT-FAMILY ACETYLTRANSFERASE"/>
    <property type="match status" value="1"/>
</dbReference>
<accession>A0A2M7Z761</accession>
<dbReference type="Proteomes" id="UP000230843">
    <property type="component" value="Unassembled WGS sequence"/>
</dbReference>
<dbReference type="InterPro" id="IPR016181">
    <property type="entry name" value="Acyl_CoA_acyltransferase"/>
</dbReference>
<gene>
    <name evidence="2" type="ORF">CO137_01320</name>
</gene>
<dbReference type="EMBL" id="PFVJ01000030">
    <property type="protein sequence ID" value="PJA89983.1"/>
    <property type="molecule type" value="Genomic_DNA"/>
</dbReference>
<dbReference type="AlphaFoldDB" id="A0A2M7Z761"/>
<evidence type="ECO:0000259" key="1">
    <source>
        <dbReference type="PROSITE" id="PS51186"/>
    </source>
</evidence>
<dbReference type="SUPFAM" id="SSF55729">
    <property type="entry name" value="Acyl-CoA N-acyltransferases (Nat)"/>
    <property type="match status" value="1"/>
</dbReference>
<dbReference type="PANTHER" id="PTHR43415">
    <property type="entry name" value="SPERMIDINE N(1)-ACETYLTRANSFERASE"/>
    <property type="match status" value="1"/>
</dbReference>
<comment type="caution">
    <text evidence="2">The sequence shown here is derived from an EMBL/GenBank/DDBJ whole genome shotgun (WGS) entry which is preliminary data.</text>
</comment>
<organism evidence="2 3">
    <name type="scientific">Candidatus Magasanikbacteria bacterium CG_4_9_14_3_um_filter_32_9</name>
    <dbReference type="NCBI Taxonomy" id="1974644"/>
    <lineage>
        <taxon>Bacteria</taxon>
        <taxon>Candidatus Magasanikiibacteriota</taxon>
    </lineage>
</organism>
<dbReference type="InterPro" id="IPR000182">
    <property type="entry name" value="GNAT_dom"/>
</dbReference>
<proteinExistence type="predicted"/>
<reference evidence="3" key="1">
    <citation type="submission" date="2017-09" db="EMBL/GenBank/DDBJ databases">
        <title>Depth-based differentiation of microbial function through sediment-hosted aquifers and enrichment of novel symbionts in the deep terrestrial subsurface.</title>
        <authorList>
            <person name="Probst A.J."/>
            <person name="Ladd B."/>
            <person name="Jarett J.K."/>
            <person name="Geller-Mcgrath D.E."/>
            <person name="Sieber C.M.K."/>
            <person name="Emerson J.B."/>
            <person name="Anantharaman K."/>
            <person name="Thomas B.C."/>
            <person name="Malmstrom R."/>
            <person name="Stieglmeier M."/>
            <person name="Klingl A."/>
            <person name="Woyke T."/>
            <person name="Ryan C.M."/>
            <person name="Banfield J.F."/>
        </authorList>
    </citation>
    <scope>NUCLEOTIDE SEQUENCE [LARGE SCALE GENOMIC DNA]</scope>
</reference>
<protein>
    <recommendedName>
        <fullName evidence="1">N-acetyltransferase domain-containing protein</fullName>
    </recommendedName>
</protein>